<dbReference type="InterPro" id="IPR008928">
    <property type="entry name" value="6-hairpin_glycosidase_sf"/>
</dbReference>
<dbReference type="SUPFAM" id="SSF48208">
    <property type="entry name" value="Six-hairpin glycosidases"/>
    <property type="match status" value="1"/>
</dbReference>
<dbReference type="AlphaFoldDB" id="A0A934IIE5"/>
<evidence type="ECO:0000256" key="8">
    <source>
        <dbReference type="SAM" id="SignalP"/>
    </source>
</evidence>
<dbReference type="PRINTS" id="PR00735">
    <property type="entry name" value="GLHYDRLASE8"/>
</dbReference>
<evidence type="ECO:0000256" key="7">
    <source>
        <dbReference type="ARBA" id="ARBA00023326"/>
    </source>
</evidence>
<evidence type="ECO:0000313" key="10">
    <source>
        <dbReference type="Proteomes" id="UP000642488"/>
    </source>
</evidence>
<dbReference type="InterPro" id="IPR002037">
    <property type="entry name" value="Glyco_hydro_8"/>
</dbReference>
<evidence type="ECO:0000256" key="3">
    <source>
        <dbReference type="ARBA" id="ARBA00012601"/>
    </source>
</evidence>
<dbReference type="Proteomes" id="UP000642488">
    <property type="component" value="Unassembled WGS sequence"/>
</dbReference>
<dbReference type="Pfam" id="PF01270">
    <property type="entry name" value="Glyco_hydro_8"/>
    <property type="match status" value="1"/>
</dbReference>
<feature type="chain" id="PRO_5037188173" description="cellulase" evidence="8">
    <location>
        <begin position="24"/>
        <end position="352"/>
    </location>
</feature>
<dbReference type="GO" id="GO:0008810">
    <property type="term" value="F:cellulase activity"/>
    <property type="evidence" value="ECO:0007669"/>
    <property type="project" value="UniProtKB-EC"/>
</dbReference>
<dbReference type="InterPro" id="IPR012341">
    <property type="entry name" value="6hp_glycosidase-like_sf"/>
</dbReference>
<evidence type="ECO:0000256" key="1">
    <source>
        <dbReference type="ARBA" id="ARBA00000966"/>
    </source>
</evidence>
<protein>
    <recommendedName>
        <fullName evidence="3">cellulase</fullName>
        <ecNumber evidence="3">3.2.1.4</ecNumber>
    </recommendedName>
</protein>
<evidence type="ECO:0000256" key="5">
    <source>
        <dbReference type="ARBA" id="ARBA00023001"/>
    </source>
</evidence>
<dbReference type="RefSeq" id="WP_198916793.1">
    <property type="nucleotide sequence ID" value="NZ_JAEKPD010000013.1"/>
</dbReference>
<keyword evidence="7" id="KW-0119">Carbohydrate metabolism</keyword>
<organism evidence="9 10">
    <name type="scientific">Palleronia pontilimi</name>
    <dbReference type="NCBI Taxonomy" id="1964209"/>
    <lineage>
        <taxon>Bacteria</taxon>
        <taxon>Pseudomonadati</taxon>
        <taxon>Pseudomonadota</taxon>
        <taxon>Alphaproteobacteria</taxon>
        <taxon>Rhodobacterales</taxon>
        <taxon>Roseobacteraceae</taxon>
        <taxon>Palleronia</taxon>
    </lineage>
</organism>
<keyword evidence="10" id="KW-1185">Reference proteome</keyword>
<reference evidence="9" key="1">
    <citation type="submission" date="2020-12" db="EMBL/GenBank/DDBJ databases">
        <title>Bacterial taxonomy.</title>
        <authorList>
            <person name="Pan X."/>
        </authorList>
    </citation>
    <scope>NUCLEOTIDE SEQUENCE</scope>
    <source>
        <strain evidence="9">KCTC 52957</strain>
    </source>
</reference>
<sequence>MHRRQVLAALGALPLSLATRAPAAQERHPLHPAWEAWKTAYLDPSGRVIDALQDGASHSEGQGYGMVLATALRDREAFEAMHGWTRDNLAIRDDALLAWRWLPDAETAVPDTNNASDGDLFYAWALSRGGRVFARPELSEEAGAVAADLVASCLVAHPGKDGVQLLLPGAFGFRKDEGIVVNPSYYFPRAMRELALNHGVGALGIAAEDGVEMLADMARTGPIPDWIQISADGIGAPEGFSSDSGYEALRVPLWMIWSGDADHPVVVRAHAADRLLPAGQSATVVKADGSAITETSSAPGYAAIASLAACAVEKAPGSSMPPFSTDQPYYPATLQMFTYLAQMEVLPECFPI</sequence>
<evidence type="ECO:0000313" key="9">
    <source>
        <dbReference type="EMBL" id="MBJ3763617.1"/>
    </source>
</evidence>
<keyword evidence="7" id="KW-0624">Polysaccharide degradation</keyword>
<comment type="catalytic activity">
    <reaction evidence="1">
        <text>Endohydrolysis of (1-&gt;4)-beta-D-glucosidic linkages in cellulose, lichenin and cereal beta-D-glucans.</text>
        <dbReference type="EC" id="3.2.1.4"/>
    </reaction>
</comment>
<dbReference type="EMBL" id="JAEKPD010000013">
    <property type="protein sequence ID" value="MBJ3763617.1"/>
    <property type="molecule type" value="Genomic_DNA"/>
</dbReference>
<keyword evidence="5" id="KW-0136">Cellulose degradation</keyword>
<keyword evidence="8" id="KW-0732">Signal</keyword>
<keyword evidence="4 9" id="KW-0378">Hydrolase</keyword>
<evidence type="ECO:0000256" key="2">
    <source>
        <dbReference type="ARBA" id="ARBA00009209"/>
    </source>
</evidence>
<accession>A0A934IIE5</accession>
<gene>
    <name evidence="9" type="ORF">ILP92_12745</name>
</gene>
<dbReference type="EC" id="3.2.1.4" evidence="3"/>
<dbReference type="Gene3D" id="1.50.10.10">
    <property type="match status" value="1"/>
</dbReference>
<proteinExistence type="inferred from homology"/>
<evidence type="ECO:0000256" key="4">
    <source>
        <dbReference type="ARBA" id="ARBA00022801"/>
    </source>
</evidence>
<feature type="signal peptide" evidence="8">
    <location>
        <begin position="1"/>
        <end position="23"/>
    </location>
</feature>
<comment type="similarity">
    <text evidence="2">Belongs to the glycosyl hydrolase 8 (cellulase D) family.</text>
</comment>
<name>A0A934IIE5_9RHOB</name>
<comment type="caution">
    <text evidence="9">The sequence shown here is derived from an EMBL/GenBank/DDBJ whole genome shotgun (WGS) entry which is preliminary data.</text>
</comment>
<keyword evidence="6" id="KW-0326">Glycosidase</keyword>
<evidence type="ECO:0000256" key="6">
    <source>
        <dbReference type="ARBA" id="ARBA00023295"/>
    </source>
</evidence>
<dbReference type="GO" id="GO:0030245">
    <property type="term" value="P:cellulose catabolic process"/>
    <property type="evidence" value="ECO:0007669"/>
    <property type="project" value="UniProtKB-KW"/>
</dbReference>